<feature type="region of interest" description="Disordered" evidence="1">
    <location>
        <begin position="47"/>
        <end position="66"/>
    </location>
</feature>
<comment type="caution">
    <text evidence="2">The sequence shown here is derived from an EMBL/GenBank/DDBJ whole genome shotgun (WGS) entry which is preliminary data.</text>
</comment>
<evidence type="ECO:0000313" key="3">
    <source>
        <dbReference type="Proteomes" id="UP000269154"/>
    </source>
</evidence>
<organism evidence="2 3">
    <name type="scientific">Okeania hirsuta</name>
    <dbReference type="NCBI Taxonomy" id="1458930"/>
    <lineage>
        <taxon>Bacteria</taxon>
        <taxon>Bacillati</taxon>
        <taxon>Cyanobacteriota</taxon>
        <taxon>Cyanophyceae</taxon>
        <taxon>Oscillatoriophycideae</taxon>
        <taxon>Oscillatoriales</taxon>
        <taxon>Microcoleaceae</taxon>
        <taxon>Okeania</taxon>
    </lineage>
</organism>
<dbReference type="RefSeq" id="WP_153183429.1">
    <property type="nucleotide sequence ID" value="NZ_RCBY01000141.1"/>
</dbReference>
<accession>A0A3N6QDQ5</accession>
<gene>
    <name evidence="2" type="ORF">D5R40_21315</name>
</gene>
<dbReference type="EMBL" id="RCBY01000141">
    <property type="protein sequence ID" value="RQH33753.1"/>
    <property type="molecule type" value="Genomic_DNA"/>
</dbReference>
<reference evidence="2 3" key="1">
    <citation type="journal article" date="2018" name="ACS Chem. Biol.">
        <title>Ketoreductase domain dysfunction expands chemodiversity: malyngamide biosynthesis in the cyanobacterium Okeania hirsuta.</title>
        <authorList>
            <person name="Moss N.A."/>
            <person name="Leao T."/>
            <person name="Rankin M."/>
            <person name="McCullough T.M."/>
            <person name="Qu P."/>
            <person name="Korobeynikov A."/>
            <person name="Smith J.L."/>
            <person name="Gerwick L."/>
            <person name="Gerwick W.H."/>
        </authorList>
    </citation>
    <scope>NUCLEOTIDE SEQUENCE [LARGE SCALE GENOMIC DNA]</scope>
    <source>
        <strain evidence="2 3">PAB10Feb10-1</strain>
    </source>
</reference>
<protein>
    <submittedName>
        <fullName evidence="2">Uncharacterized protein</fullName>
    </submittedName>
</protein>
<dbReference type="AlphaFoldDB" id="A0A3N6QDQ5"/>
<keyword evidence="3" id="KW-1185">Reference proteome</keyword>
<evidence type="ECO:0000313" key="2">
    <source>
        <dbReference type="EMBL" id="RQH33753.1"/>
    </source>
</evidence>
<proteinExistence type="predicted"/>
<sequence>MEKIWSSNFRYSEWSNTKKICNQVQDGTSQRNKFGIYTNMFEHKGGNLTAPTGKISPVTANRGQAE</sequence>
<name>A0A3N6QDQ5_9CYAN</name>
<dbReference type="Proteomes" id="UP000269154">
    <property type="component" value="Unassembled WGS sequence"/>
</dbReference>
<evidence type="ECO:0000256" key="1">
    <source>
        <dbReference type="SAM" id="MobiDB-lite"/>
    </source>
</evidence>